<proteinExistence type="predicted"/>
<evidence type="ECO:0000256" key="1">
    <source>
        <dbReference type="SAM" id="SignalP"/>
    </source>
</evidence>
<evidence type="ECO:0000313" key="3">
    <source>
        <dbReference type="Proteomes" id="UP001438707"/>
    </source>
</evidence>
<dbReference type="InterPro" id="IPR029058">
    <property type="entry name" value="AB_hydrolase_fold"/>
</dbReference>
<evidence type="ECO:0000313" key="2">
    <source>
        <dbReference type="EMBL" id="KAK9844934.1"/>
    </source>
</evidence>
<feature type="chain" id="PRO_5043856042" evidence="1">
    <location>
        <begin position="18"/>
        <end position="137"/>
    </location>
</feature>
<feature type="signal peptide" evidence="1">
    <location>
        <begin position="1"/>
        <end position="17"/>
    </location>
</feature>
<dbReference type="Proteomes" id="UP001438707">
    <property type="component" value="Unassembled WGS sequence"/>
</dbReference>
<gene>
    <name evidence="2" type="ORF">WJX74_008852</name>
</gene>
<name>A0AAW1SF82_9CHLO</name>
<comment type="caution">
    <text evidence="2">The sequence shown here is derived from an EMBL/GenBank/DDBJ whole genome shotgun (WGS) entry which is preliminary data.</text>
</comment>
<keyword evidence="1" id="KW-0732">Signal</keyword>
<dbReference type="Gene3D" id="3.40.50.1820">
    <property type="entry name" value="alpha/beta hydrolase"/>
    <property type="match status" value="1"/>
</dbReference>
<protein>
    <submittedName>
        <fullName evidence="2">Uncharacterized protein</fullName>
    </submittedName>
</protein>
<organism evidence="2 3">
    <name type="scientific">Apatococcus lobatus</name>
    <dbReference type="NCBI Taxonomy" id="904363"/>
    <lineage>
        <taxon>Eukaryota</taxon>
        <taxon>Viridiplantae</taxon>
        <taxon>Chlorophyta</taxon>
        <taxon>core chlorophytes</taxon>
        <taxon>Trebouxiophyceae</taxon>
        <taxon>Chlorellales</taxon>
        <taxon>Chlorellaceae</taxon>
        <taxon>Apatococcus</taxon>
    </lineage>
</organism>
<dbReference type="SUPFAM" id="SSF53474">
    <property type="entry name" value="alpha/beta-Hydrolases"/>
    <property type="match status" value="1"/>
</dbReference>
<keyword evidence="3" id="KW-1185">Reference proteome</keyword>
<dbReference type="AlphaFoldDB" id="A0AAW1SF82"/>
<reference evidence="2 3" key="1">
    <citation type="journal article" date="2024" name="Nat. Commun.">
        <title>Phylogenomics reveals the evolutionary origins of lichenization in chlorophyte algae.</title>
        <authorList>
            <person name="Puginier C."/>
            <person name="Libourel C."/>
            <person name="Otte J."/>
            <person name="Skaloud P."/>
            <person name="Haon M."/>
            <person name="Grisel S."/>
            <person name="Petersen M."/>
            <person name="Berrin J.G."/>
            <person name="Delaux P.M."/>
            <person name="Dal Grande F."/>
            <person name="Keller J."/>
        </authorList>
    </citation>
    <scope>NUCLEOTIDE SEQUENCE [LARGE SCALE GENOMIC DNA]</scope>
    <source>
        <strain evidence="2 3">SAG 2145</strain>
    </source>
</reference>
<accession>A0AAW1SF82</accession>
<sequence length="137" mass="14476">MLHTVVTLSWFLIVARSYEAKRLAGASPRLLGSFKADFDTRQAHRGWQYIYLDDEGQARNLDSTPAAEPASQDGLWTCDLAGKASATAVGVLPHAQLAILPACGHLSHEEAPQALLRALGTFAASALAGPSPPASAR</sequence>
<dbReference type="EMBL" id="JALJOS010000001">
    <property type="protein sequence ID" value="KAK9844934.1"/>
    <property type="molecule type" value="Genomic_DNA"/>
</dbReference>